<dbReference type="GO" id="GO:0016780">
    <property type="term" value="F:phosphotransferase activity, for other substituted phosphate groups"/>
    <property type="evidence" value="ECO:0007669"/>
    <property type="project" value="InterPro"/>
</dbReference>
<evidence type="ECO:0008006" key="5">
    <source>
        <dbReference type="Google" id="ProtNLM"/>
    </source>
</evidence>
<dbReference type="GO" id="GO:0008654">
    <property type="term" value="P:phospholipid biosynthetic process"/>
    <property type="evidence" value="ECO:0007669"/>
    <property type="project" value="InterPro"/>
</dbReference>
<dbReference type="Proteomes" id="UP001295794">
    <property type="component" value="Unassembled WGS sequence"/>
</dbReference>
<dbReference type="Pfam" id="PF01066">
    <property type="entry name" value="CDP-OH_P_transf"/>
    <property type="match status" value="1"/>
</dbReference>
<evidence type="ECO:0000256" key="2">
    <source>
        <dbReference type="RuleBase" id="RU003750"/>
    </source>
</evidence>
<gene>
    <name evidence="3" type="ORF">MYCIT1_LOCUS26451</name>
</gene>
<proteinExistence type="inferred from homology"/>
<comment type="caution">
    <text evidence="3">The sequence shown here is derived from an EMBL/GenBank/DDBJ whole genome shotgun (WGS) entry which is preliminary data.</text>
</comment>
<dbReference type="Gene3D" id="1.20.120.1760">
    <property type="match status" value="1"/>
</dbReference>
<keyword evidence="4" id="KW-1185">Reference proteome</keyword>
<feature type="non-terminal residue" evidence="3">
    <location>
        <position position="1"/>
    </location>
</feature>
<sequence>IHDLHDHHERPPEISEGVACRCSAAVQGLGGTFFPRQVHPAQPPHGLCSSSLRNFRLADLVTIMNGVCGSFSIFSSAHYLVNNDIDYLWSALAFPLAGLMFDFFDGKVARWRKSSSMLGQELDSLADL</sequence>
<dbReference type="GO" id="GO:0016020">
    <property type="term" value="C:membrane"/>
    <property type="evidence" value="ECO:0007669"/>
    <property type="project" value="InterPro"/>
</dbReference>
<dbReference type="InterPro" id="IPR048254">
    <property type="entry name" value="CDP_ALCOHOL_P_TRANSF_CS"/>
</dbReference>
<dbReference type="InterPro" id="IPR043130">
    <property type="entry name" value="CDP-OH_PTrfase_TM_dom"/>
</dbReference>
<organism evidence="3 4">
    <name type="scientific">Mycena citricolor</name>
    <dbReference type="NCBI Taxonomy" id="2018698"/>
    <lineage>
        <taxon>Eukaryota</taxon>
        <taxon>Fungi</taxon>
        <taxon>Dikarya</taxon>
        <taxon>Basidiomycota</taxon>
        <taxon>Agaricomycotina</taxon>
        <taxon>Agaricomycetes</taxon>
        <taxon>Agaricomycetidae</taxon>
        <taxon>Agaricales</taxon>
        <taxon>Marasmiineae</taxon>
        <taxon>Mycenaceae</taxon>
        <taxon>Mycena</taxon>
    </lineage>
</organism>
<keyword evidence="1 2" id="KW-0808">Transferase</keyword>
<comment type="similarity">
    <text evidence="2">Belongs to the CDP-alcohol phosphatidyltransferase class-I family.</text>
</comment>
<name>A0AAD2K3X9_9AGAR</name>
<dbReference type="AlphaFoldDB" id="A0AAD2K3X9"/>
<dbReference type="PROSITE" id="PS00379">
    <property type="entry name" value="CDP_ALCOHOL_P_TRANSF"/>
    <property type="match status" value="1"/>
</dbReference>
<accession>A0AAD2K3X9</accession>
<dbReference type="InterPro" id="IPR000462">
    <property type="entry name" value="CDP-OH_P_trans"/>
</dbReference>
<evidence type="ECO:0000313" key="3">
    <source>
        <dbReference type="EMBL" id="CAK5277436.1"/>
    </source>
</evidence>
<feature type="non-terminal residue" evidence="3">
    <location>
        <position position="128"/>
    </location>
</feature>
<evidence type="ECO:0000256" key="1">
    <source>
        <dbReference type="ARBA" id="ARBA00022679"/>
    </source>
</evidence>
<reference evidence="3" key="1">
    <citation type="submission" date="2023-11" db="EMBL/GenBank/DDBJ databases">
        <authorList>
            <person name="De Vega J J."/>
            <person name="De Vega J J."/>
        </authorList>
    </citation>
    <scope>NUCLEOTIDE SEQUENCE</scope>
</reference>
<evidence type="ECO:0000313" key="4">
    <source>
        <dbReference type="Proteomes" id="UP001295794"/>
    </source>
</evidence>
<dbReference type="EMBL" id="CAVNYO010000419">
    <property type="protein sequence ID" value="CAK5277436.1"/>
    <property type="molecule type" value="Genomic_DNA"/>
</dbReference>
<protein>
    <recommendedName>
        <fullName evidence="5">Phosphatidylserine synthase</fullName>
    </recommendedName>
</protein>